<accession>A0A252AL37</accession>
<dbReference type="PANTHER" id="PTHR35446:SF2">
    <property type="entry name" value="CARBOXYMUCONOLACTONE DECARBOXYLASE-LIKE DOMAIN-CONTAINING PROTEIN"/>
    <property type="match status" value="1"/>
</dbReference>
<dbReference type="RefSeq" id="WP_086660082.1">
    <property type="nucleotide sequence ID" value="NZ_JBJJWX010000017.1"/>
</dbReference>
<gene>
    <name evidence="2" type="ORF">HK17_13995</name>
</gene>
<dbReference type="InterPro" id="IPR010195">
    <property type="entry name" value="Uncharacterised_peroxidase-rel"/>
</dbReference>
<organism evidence="2 3">
    <name type="scientific">Acetobacter indonesiensis</name>
    <dbReference type="NCBI Taxonomy" id="104101"/>
    <lineage>
        <taxon>Bacteria</taxon>
        <taxon>Pseudomonadati</taxon>
        <taxon>Pseudomonadota</taxon>
        <taxon>Alphaproteobacteria</taxon>
        <taxon>Acetobacterales</taxon>
        <taxon>Acetobacteraceae</taxon>
        <taxon>Acetobacter</taxon>
    </lineage>
</organism>
<dbReference type="PANTHER" id="PTHR35446">
    <property type="entry name" value="SI:CH211-175M2.5"/>
    <property type="match status" value="1"/>
</dbReference>
<dbReference type="InterPro" id="IPR029032">
    <property type="entry name" value="AhpD-like"/>
</dbReference>
<sequence>MTQETLIPVKEFRATPVSWRPYVAPVELDTATPEQLEAMKVTPSNRKISYYTLTLAHDPEILTVRSPLFNDIMYHRGGLSRANRELAATETSVVNGCFYCASVHAARYIQLSKAPDDIEILFTRANSQQTDPQKRAIADAAHQLSQAIPTLHKHDVEALTAQNLSAEEVVDLIFSTALFGWANRLMHSLGQAVEN</sequence>
<protein>
    <recommendedName>
        <fullName evidence="1">Carboxymuconolactone decarboxylase-like domain-containing protein</fullName>
    </recommendedName>
</protein>
<proteinExistence type="predicted"/>
<dbReference type="GO" id="GO:0051920">
    <property type="term" value="F:peroxiredoxin activity"/>
    <property type="evidence" value="ECO:0007669"/>
    <property type="project" value="InterPro"/>
</dbReference>
<dbReference type="NCBIfam" id="TIGR00778">
    <property type="entry name" value="ahpD_dom"/>
    <property type="match status" value="1"/>
</dbReference>
<dbReference type="NCBIfam" id="TIGR01926">
    <property type="entry name" value="peroxid_rel"/>
    <property type="match status" value="1"/>
</dbReference>
<comment type="caution">
    <text evidence="2">The sequence shown here is derived from an EMBL/GenBank/DDBJ whole genome shotgun (WGS) entry which is preliminary data.</text>
</comment>
<evidence type="ECO:0000313" key="3">
    <source>
        <dbReference type="Proteomes" id="UP000194641"/>
    </source>
</evidence>
<reference evidence="3" key="1">
    <citation type="submission" date="2014-06" db="EMBL/GenBank/DDBJ databases">
        <authorList>
            <person name="Winans N.J."/>
            <person name="Newell P.D."/>
            <person name="Douglas A.E."/>
        </authorList>
    </citation>
    <scope>NUCLEOTIDE SEQUENCE [LARGE SCALE GENOMIC DNA]</scope>
</reference>
<dbReference type="AlphaFoldDB" id="A0A252AL37"/>
<dbReference type="EMBL" id="JOPA01000052">
    <property type="protein sequence ID" value="OUI90307.1"/>
    <property type="molecule type" value="Genomic_DNA"/>
</dbReference>
<evidence type="ECO:0000313" key="2">
    <source>
        <dbReference type="EMBL" id="OUI90307.1"/>
    </source>
</evidence>
<dbReference type="Pfam" id="PF02627">
    <property type="entry name" value="CMD"/>
    <property type="match status" value="1"/>
</dbReference>
<name>A0A252AL37_9PROT</name>
<dbReference type="Proteomes" id="UP000194641">
    <property type="component" value="Unassembled WGS sequence"/>
</dbReference>
<evidence type="ECO:0000259" key="1">
    <source>
        <dbReference type="Pfam" id="PF02627"/>
    </source>
</evidence>
<dbReference type="InterPro" id="IPR003779">
    <property type="entry name" value="CMD-like"/>
</dbReference>
<dbReference type="InterPro" id="IPR004675">
    <property type="entry name" value="AhpD_core"/>
</dbReference>
<dbReference type="SUPFAM" id="SSF69118">
    <property type="entry name" value="AhpD-like"/>
    <property type="match status" value="1"/>
</dbReference>
<feature type="domain" description="Carboxymuconolactone decarboxylase-like" evidence="1">
    <location>
        <begin position="59"/>
        <end position="142"/>
    </location>
</feature>
<dbReference type="Gene3D" id="1.20.1290.10">
    <property type="entry name" value="AhpD-like"/>
    <property type="match status" value="1"/>
</dbReference>